<dbReference type="EMBL" id="ACCR02000005">
    <property type="protein sequence ID" value="EFI82834.1"/>
    <property type="molecule type" value="Genomic_DNA"/>
</dbReference>
<dbReference type="STRING" id="525367.HMPREF0556_11519"/>
<sequence length="370" mass="43443">MELLQKISFSILLQESSEARKIIHQIFNSKAKSQRDLSICMIPFLSSICEGIITSFQLQNVELSLPDIEDISFEKLVKSTRASYKLYSDKKTNKLQNQGEVWKNYLESNYNYFQKKFIQLFGQEDLGVFTFIDIPYGNTSQYNIYLEKLLDLKTVVTIGARNEKRTKLLEYSGMLASLINQIVMDLSEYNGDREESVLLQQDEFKYKDYYFYDKKRKNVLGGSLPINTQLFLFNILCQNNFINIIMPDIFDVSGSFYYRTKLQAYLISVNSLSQTLRNHASLINEKQVEIVEQLVEEKGKYFTFENKLRNNIFHYEIKGVPASIFKDKNRYFEEMVEYSVGINYKKIIDEIDNSLITINELIRDLINYDM</sequence>
<keyword evidence="2" id="KW-1185">Reference proteome</keyword>
<evidence type="ECO:0000313" key="2">
    <source>
        <dbReference type="Proteomes" id="UP000010119"/>
    </source>
</evidence>
<name>D7UZI9_LISGR</name>
<comment type="caution">
    <text evidence="1">The sequence shown here is derived from an EMBL/GenBank/DDBJ whole genome shotgun (WGS) entry which is preliminary data.</text>
</comment>
<protein>
    <submittedName>
        <fullName evidence="1">Uncharacterized protein</fullName>
    </submittedName>
</protein>
<organism evidence="1 2">
    <name type="scientific">Listeria grayi DSM 20601</name>
    <dbReference type="NCBI Taxonomy" id="525367"/>
    <lineage>
        <taxon>Bacteria</taxon>
        <taxon>Bacillati</taxon>
        <taxon>Bacillota</taxon>
        <taxon>Bacilli</taxon>
        <taxon>Bacillales</taxon>
        <taxon>Listeriaceae</taxon>
        <taxon>Listeria</taxon>
    </lineage>
</organism>
<dbReference type="HOGENOM" id="CLU_737546_0_0_9"/>
<reference evidence="1" key="1">
    <citation type="submission" date="2010-06" db="EMBL/GenBank/DDBJ databases">
        <authorList>
            <person name="Muzny D."/>
            <person name="Qin X."/>
            <person name="Buhay C."/>
            <person name="Dugan-Rocha S."/>
            <person name="Ding Y."/>
            <person name="Chen G."/>
            <person name="Hawes A."/>
            <person name="Holder M."/>
            <person name="Jhangiani S."/>
            <person name="Johnson A."/>
            <person name="Khan Z."/>
            <person name="Li Z."/>
            <person name="Liu W."/>
            <person name="Liu X."/>
            <person name="Perez L."/>
            <person name="Shen H."/>
            <person name="Wang Q."/>
            <person name="Watt J."/>
            <person name="Xi L."/>
            <person name="Xin Y."/>
            <person name="Zhou J."/>
            <person name="Deng J."/>
            <person name="Jiang H."/>
            <person name="Liu Y."/>
            <person name="Qu J."/>
            <person name="Song X.-Z."/>
            <person name="Zhang L."/>
            <person name="Villasana D."/>
            <person name="Johnson A."/>
            <person name="Liu J."/>
            <person name="Liyanage D."/>
            <person name="Lorensuhewa L."/>
            <person name="Robinson T."/>
            <person name="Song A."/>
            <person name="Song B.-B."/>
            <person name="Dinh H."/>
            <person name="Thornton R."/>
            <person name="Coyle M."/>
            <person name="Francisco L."/>
            <person name="Jackson L."/>
            <person name="Javaid M."/>
            <person name="Korchina V."/>
            <person name="Kovar C."/>
            <person name="Mata R."/>
            <person name="Mathew T."/>
            <person name="Ngo R."/>
            <person name="Nguyen L."/>
            <person name="Nguyen N."/>
            <person name="Okwuonu G."/>
            <person name="Ongeri F."/>
            <person name="Pham C."/>
            <person name="Simmons D."/>
            <person name="Wilczek-Boney K."/>
            <person name="Hale W."/>
            <person name="Jakkamsetti A."/>
            <person name="Pham P."/>
            <person name="Ruth R."/>
            <person name="San Lucas F."/>
            <person name="Warren J."/>
            <person name="Zhang J."/>
            <person name="Zhao Z."/>
            <person name="Zhou C."/>
            <person name="Zhu D."/>
            <person name="Lee S."/>
            <person name="Bess C."/>
            <person name="Blankenburg K."/>
            <person name="Forbes L."/>
            <person name="Fu Q."/>
            <person name="Gubbala S."/>
            <person name="Hirani K."/>
            <person name="Jayaseelan J.C."/>
            <person name="Lara F."/>
            <person name="Munidasa M."/>
            <person name="Palculict T."/>
            <person name="Patil S."/>
            <person name="Pu L.-L."/>
            <person name="Saada N."/>
            <person name="Tang L."/>
            <person name="Weissenberger G."/>
            <person name="Zhu Y."/>
            <person name="Hemphill L."/>
            <person name="Shang Y."/>
            <person name="Youmans B."/>
            <person name="Ayvaz T."/>
            <person name="Ross M."/>
            <person name="Santibanez J."/>
            <person name="Aqrawi P."/>
            <person name="Gross S."/>
            <person name="Joshi V."/>
            <person name="Fowler G."/>
            <person name="Nazareth L."/>
            <person name="Reid J."/>
            <person name="Worley K."/>
            <person name="Petrosino J."/>
            <person name="Highlander S."/>
            <person name="Gibbs R."/>
        </authorList>
    </citation>
    <scope>NUCLEOTIDE SEQUENCE [LARGE SCALE GENOMIC DNA]</scope>
    <source>
        <strain evidence="1">DSM 20601</strain>
    </source>
</reference>
<evidence type="ECO:0000313" key="1">
    <source>
        <dbReference type="EMBL" id="EFI82834.1"/>
    </source>
</evidence>
<dbReference type="eggNOG" id="ENOG50341KD">
    <property type="taxonomic scope" value="Bacteria"/>
</dbReference>
<dbReference type="RefSeq" id="WP_003754299.1">
    <property type="nucleotide sequence ID" value="NZ_GL538352.1"/>
</dbReference>
<dbReference type="Proteomes" id="UP000010119">
    <property type="component" value="Unassembled WGS sequence"/>
</dbReference>
<proteinExistence type="predicted"/>
<dbReference type="AlphaFoldDB" id="D7UZI9"/>
<gene>
    <name evidence="1" type="ORF">HMPREF0556_11519</name>
</gene>
<accession>D7UZI9</accession>